<dbReference type="Gene3D" id="2.160.20.10">
    <property type="entry name" value="Single-stranded right-handed beta-helix, Pectin lyase-like"/>
    <property type="match status" value="1"/>
</dbReference>
<dbReference type="InterPro" id="IPR012334">
    <property type="entry name" value="Pectin_lyas_fold"/>
</dbReference>
<dbReference type="InterPro" id="IPR011050">
    <property type="entry name" value="Pectin_lyase_fold/virulence"/>
</dbReference>
<gene>
    <name evidence="3" type="ORF">IE4771_CH02749</name>
</gene>
<protein>
    <submittedName>
        <fullName evidence="3">Pectin lyase fold/virulence factor domain-containing protein</fullName>
    </submittedName>
</protein>
<accession>A0A060HY24</accession>
<dbReference type="InterPro" id="IPR006633">
    <property type="entry name" value="Carb-bd_sugar_hydrolysis-dom"/>
</dbReference>
<organism evidence="3 4">
    <name type="scientific">Rhizobium etli bv. mimosae str. IE4771</name>
    <dbReference type="NCBI Taxonomy" id="1432050"/>
    <lineage>
        <taxon>Bacteria</taxon>
        <taxon>Pseudomonadati</taxon>
        <taxon>Pseudomonadota</taxon>
        <taxon>Alphaproteobacteria</taxon>
        <taxon>Hyphomicrobiales</taxon>
        <taxon>Rhizobiaceae</taxon>
        <taxon>Rhizobium/Agrobacterium group</taxon>
        <taxon>Rhizobium</taxon>
    </lineage>
</organism>
<dbReference type="AlphaFoldDB" id="A0A060HY24"/>
<evidence type="ECO:0000256" key="1">
    <source>
        <dbReference type="ARBA" id="ARBA00022737"/>
    </source>
</evidence>
<proteinExistence type="predicted"/>
<dbReference type="Proteomes" id="UP000027180">
    <property type="component" value="Chromosome"/>
</dbReference>
<feature type="domain" description="Carbohydrate-binding/sugar hydrolysis" evidence="2">
    <location>
        <begin position="49"/>
        <end position="187"/>
    </location>
</feature>
<dbReference type="GO" id="GO:0016829">
    <property type="term" value="F:lyase activity"/>
    <property type="evidence" value="ECO:0007669"/>
    <property type="project" value="UniProtKB-KW"/>
</dbReference>
<dbReference type="PANTHER" id="PTHR36453:SF1">
    <property type="entry name" value="RIGHT HANDED BETA HELIX DOMAIN-CONTAINING PROTEIN"/>
    <property type="match status" value="1"/>
</dbReference>
<dbReference type="EMBL" id="CP006986">
    <property type="protein sequence ID" value="AIC27848.1"/>
    <property type="molecule type" value="Genomic_DNA"/>
</dbReference>
<dbReference type="InterPro" id="IPR006626">
    <property type="entry name" value="PbH1"/>
</dbReference>
<name>A0A060HY24_RHIET</name>
<evidence type="ECO:0000313" key="4">
    <source>
        <dbReference type="Proteomes" id="UP000027180"/>
    </source>
</evidence>
<dbReference type="SUPFAM" id="SSF51126">
    <property type="entry name" value="Pectin lyase-like"/>
    <property type="match status" value="1"/>
</dbReference>
<keyword evidence="1" id="KW-0677">Repeat</keyword>
<sequence length="495" mass="51059">MREQGDMTIYYVNSATGANTNAGTSEDAPFASFSAVESLKLQPGDSVLLAAGSVFNDQLDLKYSGTVDAPITIGSYGIGDAPVIHSPNDGIHSLYASNIVIENITISDTSGAAIYAGYVSNWTVRNVEVDHTGLSKSGSITFRTGSNITIENSTINDVNGDGIWIEKINGVTLLNNTVTNAHGTAADAVQLNDSKNIVISGNTFDQTGAVTPKGVLTLVRPVDAVIEGNTIIGGGFGISAQAGTNVAIHDNDISGYGGYSWSYAIGLGDQGDTRNYDISGNYIHDGVWGVSVSAAGTTTYVREGIDIYGNLFDDLTQAALKVDRPASGSFHDNFIASDVTPFSISPSIIAAGTFPVSDNTTIEEGGVTLAGADSLAATDASISLVSDTGLTSHDGLKLSADKTASDKAGAQHGDPVGENGVSDGTLLLRHFGQAAFEKHGPALGNGDHGVTIEAADLVGPENGSGIFHQEIAAQPFHHSQADAPIVSILQDGMLH</sequence>
<dbReference type="SMART" id="SM00710">
    <property type="entry name" value="PbH1"/>
    <property type="match status" value="9"/>
</dbReference>
<evidence type="ECO:0000313" key="3">
    <source>
        <dbReference type="EMBL" id="AIC27848.1"/>
    </source>
</evidence>
<dbReference type="Pfam" id="PF13229">
    <property type="entry name" value="Beta_helix"/>
    <property type="match status" value="1"/>
</dbReference>
<feature type="domain" description="Carbohydrate-binding/sugar hydrolysis" evidence="2">
    <location>
        <begin position="198"/>
        <end position="351"/>
    </location>
</feature>
<keyword evidence="3" id="KW-0456">Lyase</keyword>
<dbReference type="InterPro" id="IPR039448">
    <property type="entry name" value="Beta_helix"/>
</dbReference>
<reference evidence="3 4" key="1">
    <citation type="submission" date="2013-12" db="EMBL/GenBank/DDBJ databases">
        <title>Complete genome sequence of Rhizobium etli bv. mimosae IE4771.</title>
        <authorList>
            <person name="Bustos P."/>
            <person name="Santamaria R.I."/>
            <person name="Lozano L."/>
            <person name="Ormeno-Orrillo E."/>
            <person name="Rogel M.A."/>
            <person name="Romero D."/>
            <person name="Cevallos M.A."/>
            <person name="Martinez-Romero E."/>
            <person name="Gonzalez V."/>
        </authorList>
    </citation>
    <scope>NUCLEOTIDE SEQUENCE [LARGE SCALE GENOMIC DNA]</scope>
    <source>
        <strain evidence="3 4">IE4771</strain>
    </source>
</reference>
<dbReference type="SMART" id="SM00722">
    <property type="entry name" value="CASH"/>
    <property type="match status" value="2"/>
</dbReference>
<evidence type="ECO:0000259" key="2">
    <source>
        <dbReference type="SMART" id="SM00722"/>
    </source>
</evidence>
<dbReference type="PANTHER" id="PTHR36453">
    <property type="entry name" value="SECRETED PROTEIN-RELATED"/>
    <property type="match status" value="1"/>
</dbReference>
<dbReference type="HOGENOM" id="CLU_550797_0_0_5"/>
<dbReference type="KEGG" id="rei:IE4771_CH02749"/>
<dbReference type="OrthoDB" id="8320161at2"/>